<evidence type="ECO:0000256" key="1">
    <source>
        <dbReference type="ARBA" id="ARBA00004429"/>
    </source>
</evidence>
<feature type="transmembrane region" description="Helical" evidence="8">
    <location>
        <begin position="242"/>
        <end position="264"/>
    </location>
</feature>
<name>A0AAE2ZTR1_9HYPH</name>
<feature type="transmembrane region" description="Helical" evidence="8">
    <location>
        <begin position="145"/>
        <end position="164"/>
    </location>
</feature>
<comment type="similarity">
    <text evidence="8">Belongs to the binding-protein-dependent transport system permease family.</text>
</comment>
<evidence type="ECO:0000256" key="3">
    <source>
        <dbReference type="ARBA" id="ARBA00022475"/>
    </source>
</evidence>
<dbReference type="SUPFAM" id="SSF161098">
    <property type="entry name" value="MetI-like"/>
    <property type="match status" value="1"/>
</dbReference>
<dbReference type="GO" id="GO:0055085">
    <property type="term" value="P:transmembrane transport"/>
    <property type="evidence" value="ECO:0007669"/>
    <property type="project" value="InterPro"/>
</dbReference>
<evidence type="ECO:0000313" key="11">
    <source>
        <dbReference type="Proteomes" id="UP001196509"/>
    </source>
</evidence>
<protein>
    <submittedName>
        <fullName evidence="10">ABC transporter permease</fullName>
    </submittedName>
</protein>
<dbReference type="GO" id="GO:0005886">
    <property type="term" value="C:plasma membrane"/>
    <property type="evidence" value="ECO:0007669"/>
    <property type="project" value="UniProtKB-SubCell"/>
</dbReference>
<dbReference type="PANTHER" id="PTHR43357:SF4">
    <property type="entry name" value="INNER MEMBRANE ABC TRANSPORTER PERMEASE PROTEIN YDCV"/>
    <property type="match status" value="1"/>
</dbReference>
<keyword evidence="4" id="KW-0997">Cell inner membrane</keyword>
<reference evidence="10" key="1">
    <citation type="submission" date="2021-08" db="EMBL/GenBank/DDBJ databases">
        <title>Hoeflea bacterium WL0058 sp. nov., isolated from the sediment.</title>
        <authorList>
            <person name="Wang L."/>
            <person name="Zhang D."/>
        </authorList>
    </citation>
    <scope>NUCLEOTIDE SEQUENCE</scope>
    <source>
        <strain evidence="10">WL0058</strain>
    </source>
</reference>
<evidence type="ECO:0000256" key="4">
    <source>
        <dbReference type="ARBA" id="ARBA00022519"/>
    </source>
</evidence>
<feature type="domain" description="ABC transmembrane type-1" evidence="9">
    <location>
        <begin position="74"/>
        <end position="261"/>
    </location>
</feature>
<dbReference type="Gene3D" id="1.10.3720.10">
    <property type="entry name" value="MetI-like"/>
    <property type="match status" value="1"/>
</dbReference>
<feature type="transmembrane region" description="Helical" evidence="8">
    <location>
        <begin position="185"/>
        <end position="207"/>
    </location>
</feature>
<feature type="transmembrane region" description="Helical" evidence="8">
    <location>
        <begin position="21"/>
        <end position="43"/>
    </location>
</feature>
<evidence type="ECO:0000256" key="6">
    <source>
        <dbReference type="ARBA" id="ARBA00022989"/>
    </source>
</evidence>
<evidence type="ECO:0000256" key="5">
    <source>
        <dbReference type="ARBA" id="ARBA00022692"/>
    </source>
</evidence>
<keyword evidence="5 8" id="KW-0812">Transmembrane</keyword>
<keyword evidence="6 8" id="KW-1133">Transmembrane helix</keyword>
<dbReference type="InterPro" id="IPR035906">
    <property type="entry name" value="MetI-like_sf"/>
</dbReference>
<evidence type="ECO:0000256" key="8">
    <source>
        <dbReference type="RuleBase" id="RU363032"/>
    </source>
</evidence>
<dbReference type="InterPro" id="IPR000515">
    <property type="entry name" value="MetI-like"/>
</dbReference>
<dbReference type="EMBL" id="JAICBX010000008">
    <property type="protein sequence ID" value="MBW8640710.1"/>
    <property type="molecule type" value="Genomic_DNA"/>
</dbReference>
<comment type="caution">
    <text evidence="10">The sequence shown here is derived from an EMBL/GenBank/DDBJ whole genome shotgun (WGS) entry which is preliminary data.</text>
</comment>
<dbReference type="Pfam" id="PF00528">
    <property type="entry name" value="BPD_transp_1"/>
    <property type="match status" value="1"/>
</dbReference>
<dbReference type="CDD" id="cd06261">
    <property type="entry name" value="TM_PBP2"/>
    <property type="match status" value="1"/>
</dbReference>
<proteinExistence type="inferred from homology"/>
<evidence type="ECO:0000259" key="9">
    <source>
        <dbReference type="PROSITE" id="PS50928"/>
    </source>
</evidence>
<dbReference type="RefSeq" id="WP_220231446.1">
    <property type="nucleotide sequence ID" value="NZ_JAICBX010000008.1"/>
</dbReference>
<evidence type="ECO:0000256" key="2">
    <source>
        <dbReference type="ARBA" id="ARBA00022448"/>
    </source>
</evidence>
<keyword evidence="3" id="KW-1003">Cell membrane</keyword>
<dbReference type="PANTHER" id="PTHR43357">
    <property type="entry name" value="INNER MEMBRANE ABC TRANSPORTER PERMEASE PROTEIN YDCV"/>
    <property type="match status" value="1"/>
</dbReference>
<accession>A0AAE2ZTR1</accession>
<dbReference type="PROSITE" id="PS50928">
    <property type="entry name" value="ABC_TM1"/>
    <property type="match status" value="1"/>
</dbReference>
<gene>
    <name evidence="10" type="ORF">K1W69_26200</name>
</gene>
<comment type="subcellular location">
    <subcellularLocation>
        <location evidence="1">Cell inner membrane</location>
        <topology evidence="1">Multi-pass membrane protein</topology>
    </subcellularLocation>
    <subcellularLocation>
        <location evidence="8">Cell membrane</location>
        <topology evidence="8">Multi-pass membrane protein</topology>
    </subcellularLocation>
</comment>
<feature type="transmembrane region" description="Helical" evidence="8">
    <location>
        <begin position="74"/>
        <end position="97"/>
    </location>
</feature>
<evidence type="ECO:0000256" key="7">
    <source>
        <dbReference type="ARBA" id="ARBA00023136"/>
    </source>
</evidence>
<keyword evidence="7 8" id="KW-0472">Membrane</keyword>
<dbReference type="Proteomes" id="UP001196509">
    <property type="component" value="Unassembled WGS sequence"/>
</dbReference>
<sequence>MQTSSTSQIRKASGYRGLVTSLLMTPILIILLAPSLIIIPMSFTEVPFLSWPPKGFSAKWYARLFDSPEWLASLWHSLEVALLSTIIAVLLGVPAGVSLALKQWPGKQFVLAFIITPLVVPTIVVGIGMYKIYAWLGLFDRSGLVAAHVMIGVPLVVVTTMSAARQVNPVLLRAARSLGAGPVSTFFRVTLPIISSGVLSGAVFAFVSSWDEVVIAKFLSSPTYETAPVRMWAQITERVDPTVAAVSSILFTAALLLMISLMLFERVRR</sequence>
<keyword evidence="11" id="KW-1185">Reference proteome</keyword>
<evidence type="ECO:0000313" key="10">
    <source>
        <dbReference type="EMBL" id="MBW8640710.1"/>
    </source>
</evidence>
<feature type="transmembrane region" description="Helical" evidence="8">
    <location>
        <begin position="109"/>
        <end position="133"/>
    </location>
</feature>
<dbReference type="AlphaFoldDB" id="A0AAE2ZTR1"/>
<keyword evidence="2 8" id="KW-0813">Transport</keyword>
<organism evidence="10 11">
    <name type="scientific">Flavimaribacter sediminis</name>
    <dbReference type="NCBI Taxonomy" id="2865987"/>
    <lineage>
        <taxon>Bacteria</taxon>
        <taxon>Pseudomonadati</taxon>
        <taxon>Pseudomonadota</taxon>
        <taxon>Alphaproteobacteria</taxon>
        <taxon>Hyphomicrobiales</taxon>
        <taxon>Rhizobiaceae</taxon>
        <taxon>Flavimaribacter</taxon>
    </lineage>
</organism>